<dbReference type="EMBL" id="FOJN01000016">
    <property type="protein sequence ID" value="SFA60923.1"/>
    <property type="molecule type" value="Genomic_DNA"/>
</dbReference>
<dbReference type="AlphaFoldDB" id="A0A1I0UAL1"/>
<protein>
    <submittedName>
        <fullName evidence="1">Uncharacterized protein</fullName>
    </submittedName>
</protein>
<dbReference type="Proteomes" id="UP000182054">
    <property type="component" value="Unassembled WGS sequence"/>
</dbReference>
<organism evidence="1 2">
    <name type="scientific">Rhodococcoides kroppenstedtii</name>
    <dbReference type="NCBI Taxonomy" id="293050"/>
    <lineage>
        <taxon>Bacteria</taxon>
        <taxon>Bacillati</taxon>
        <taxon>Actinomycetota</taxon>
        <taxon>Actinomycetes</taxon>
        <taxon>Mycobacteriales</taxon>
        <taxon>Nocardiaceae</taxon>
        <taxon>Rhodococcoides</taxon>
    </lineage>
</organism>
<sequence length="33" mass="3576">MRHRLTRARAYLALACFLPVALIAAQLVPGVPS</sequence>
<gene>
    <name evidence="1" type="ORF">SAMN05444374_11665</name>
</gene>
<proteinExistence type="predicted"/>
<reference evidence="1 2" key="1">
    <citation type="submission" date="2016-10" db="EMBL/GenBank/DDBJ databases">
        <authorList>
            <person name="de Groot N.N."/>
        </authorList>
    </citation>
    <scope>NUCLEOTIDE SEQUENCE [LARGE SCALE GENOMIC DNA]</scope>
    <source>
        <strain evidence="1 2">DSM 44908</strain>
    </source>
</reference>
<name>A0A1I0UAL1_9NOCA</name>
<accession>A0A1I0UAL1</accession>
<evidence type="ECO:0000313" key="1">
    <source>
        <dbReference type="EMBL" id="SFA60923.1"/>
    </source>
</evidence>
<evidence type="ECO:0000313" key="2">
    <source>
        <dbReference type="Proteomes" id="UP000182054"/>
    </source>
</evidence>